<protein>
    <submittedName>
        <fullName evidence="4">Coat F domain-containing protein</fullName>
    </submittedName>
</protein>
<dbReference type="AlphaFoldDB" id="A0A0C2RL14"/>
<dbReference type="PANTHER" id="PTHR39183">
    <property type="entry name" value="SPORE COAT PROTEIN F-LIKE PROTEIN YHCQ"/>
    <property type="match status" value="1"/>
</dbReference>
<comment type="caution">
    <text evidence="4">The sequence shown here is derived from an EMBL/GenBank/DDBJ whole genome shotgun (WGS) entry which is preliminary data.</text>
</comment>
<comment type="similarity">
    <text evidence="3">Belongs to the CotF family.</text>
</comment>
<gene>
    <name evidence="4" type="ORF">KR50_08110</name>
</gene>
<sequence length="212" mass="23850">MQNDHQDNIQQSTAMSQSLNHGGHELFDVSEVLSMSIGVIDQYTIFRQHVKDQELMQILDHQLDFLKQEYNTTLEIFQTGSKPSQSIKTYDMKMDHGNSTVFGLTQMPPSKPVQSVNEISDQSISGYMLGHVKSGASLKAMTALEMTHPVLRRAVADSVANWVEMAYELFLYQNRHHYYQVPQLSQGDMQQMTNGYAKAPATAGPSGSQMMQ</sequence>
<dbReference type="PATRIC" id="fig|220754.4.peg.831"/>
<evidence type="ECO:0000313" key="5">
    <source>
        <dbReference type="Proteomes" id="UP000031972"/>
    </source>
</evidence>
<evidence type="ECO:0000256" key="2">
    <source>
        <dbReference type="ARBA" id="ARBA00024325"/>
    </source>
</evidence>
<reference evidence="4 5" key="1">
    <citation type="submission" date="2015-01" db="EMBL/GenBank/DDBJ databases">
        <title>Jeotgalibacillus campisalis genome sequencing.</title>
        <authorList>
            <person name="Goh K.M."/>
            <person name="Chan K.-G."/>
            <person name="Yaakop A.S."/>
            <person name="Ee R."/>
            <person name="Gan H.M."/>
            <person name="Chan C.S."/>
        </authorList>
    </citation>
    <scope>NUCLEOTIDE SEQUENCE [LARGE SCALE GENOMIC DNA]</scope>
    <source>
        <strain evidence="4 5">SF-57</strain>
    </source>
</reference>
<proteinExistence type="inferred from homology"/>
<accession>A0A0C2RL14</accession>
<dbReference type="EMBL" id="JXRR01000008">
    <property type="protein sequence ID" value="KIL50930.1"/>
    <property type="molecule type" value="Genomic_DNA"/>
</dbReference>
<dbReference type="InterPro" id="IPR012347">
    <property type="entry name" value="Ferritin-like"/>
</dbReference>
<dbReference type="Proteomes" id="UP000031972">
    <property type="component" value="Unassembled WGS sequence"/>
</dbReference>
<organism evidence="4 5">
    <name type="scientific">Jeotgalibacillus campisalis</name>
    <dbReference type="NCBI Taxonomy" id="220754"/>
    <lineage>
        <taxon>Bacteria</taxon>
        <taxon>Bacillati</taxon>
        <taxon>Bacillota</taxon>
        <taxon>Bacilli</taxon>
        <taxon>Bacillales</taxon>
        <taxon>Caryophanaceae</taxon>
        <taxon>Jeotgalibacillus</taxon>
    </lineage>
</organism>
<keyword evidence="5" id="KW-1185">Reference proteome</keyword>
<dbReference type="OrthoDB" id="2577233at2"/>
<dbReference type="Gene3D" id="1.20.1260.10">
    <property type="match status" value="1"/>
</dbReference>
<dbReference type="Pfam" id="PF07875">
    <property type="entry name" value="Coat_F"/>
    <property type="match status" value="1"/>
</dbReference>
<dbReference type="RefSeq" id="WP_052476748.1">
    <property type="nucleotide sequence ID" value="NZ_JXRR01000008.1"/>
</dbReference>
<keyword evidence="1" id="KW-0749">Sporulation</keyword>
<evidence type="ECO:0000256" key="1">
    <source>
        <dbReference type="ARBA" id="ARBA00022969"/>
    </source>
</evidence>
<comment type="subcellular location">
    <subcellularLocation>
        <location evidence="2">Spore coat</location>
    </subcellularLocation>
</comment>
<dbReference type="InterPro" id="IPR012851">
    <property type="entry name" value="Spore_coat_CotF-like"/>
</dbReference>
<name>A0A0C2RL14_9BACL</name>
<dbReference type="PANTHER" id="PTHR39183:SF1">
    <property type="entry name" value="SPORE COAT PROTEIN F-LIKE PROTEIN YHCQ"/>
    <property type="match status" value="1"/>
</dbReference>
<evidence type="ECO:0000313" key="4">
    <source>
        <dbReference type="EMBL" id="KIL50930.1"/>
    </source>
</evidence>
<dbReference type="GO" id="GO:0030435">
    <property type="term" value="P:sporulation resulting in formation of a cellular spore"/>
    <property type="evidence" value="ECO:0007669"/>
    <property type="project" value="UniProtKB-KW"/>
</dbReference>
<evidence type="ECO:0000256" key="3">
    <source>
        <dbReference type="ARBA" id="ARBA00024344"/>
    </source>
</evidence>